<feature type="compositionally biased region" description="Polar residues" evidence="1">
    <location>
        <begin position="80"/>
        <end position="91"/>
    </location>
</feature>
<dbReference type="AlphaFoldDB" id="A0ABD2PKC9"/>
<feature type="region of interest" description="Disordered" evidence="1">
    <location>
        <begin position="113"/>
        <end position="166"/>
    </location>
</feature>
<evidence type="ECO:0000313" key="2">
    <source>
        <dbReference type="EMBL" id="KAL3307940.1"/>
    </source>
</evidence>
<feature type="compositionally biased region" description="Polar residues" evidence="1">
    <location>
        <begin position="134"/>
        <end position="150"/>
    </location>
</feature>
<feature type="non-terminal residue" evidence="2">
    <location>
        <position position="1"/>
    </location>
</feature>
<evidence type="ECO:0000313" key="3">
    <source>
        <dbReference type="Proteomes" id="UP001626550"/>
    </source>
</evidence>
<feature type="region of interest" description="Disordered" evidence="1">
    <location>
        <begin position="30"/>
        <end position="96"/>
    </location>
</feature>
<dbReference type="EMBL" id="JBJKFK010006171">
    <property type="protein sequence ID" value="KAL3307940.1"/>
    <property type="molecule type" value="Genomic_DNA"/>
</dbReference>
<name>A0ABD2PKC9_9PLAT</name>
<sequence>ATHRRSLQVEASTAAAGPVVCNSTTAISAHTTKSSTPMPNSRQAYYPQLPAHGPIGKHSGKVSRNYPNLAESESRIQEVPENQSSSKNRNIAEQDPDNFVRLLSTRLQVLSCDEPSKSVPLPPIPTNPDDDDSSQVTSAKTEQSGETTKQCSDDRKSNTSTSTATSIFQAPWVGRLLAAAQTSVPEQENPQVNYATIL</sequence>
<protein>
    <submittedName>
        <fullName evidence="2">Uncharacterized protein</fullName>
    </submittedName>
</protein>
<evidence type="ECO:0000256" key="1">
    <source>
        <dbReference type="SAM" id="MobiDB-lite"/>
    </source>
</evidence>
<keyword evidence="3" id="KW-1185">Reference proteome</keyword>
<organism evidence="2 3">
    <name type="scientific">Cichlidogyrus casuarinus</name>
    <dbReference type="NCBI Taxonomy" id="1844966"/>
    <lineage>
        <taxon>Eukaryota</taxon>
        <taxon>Metazoa</taxon>
        <taxon>Spiralia</taxon>
        <taxon>Lophotrochozoa</taxon>
        <taxon>Platyhelminthes</taxon>
        <taxon>Monogenea</taxon>
        <taxon>Monopisthocotylea</taxon>
        <taxon>Dactylogyridea</taxon>
        <taxon>Ancyrocephalidae</taxon>
        <taxon>Cichlidogyrus</taxon>
    </lineage>
</organism>
<reference evidence="2 3" key="1">
    <citation type="submission" date="2024-11" db="EMBL/GenBank/DDBJ databases">
        <title>Adaptive evolution of stress response genes in parasites aligns with host niche diversity.</title>
        <authorList>
            <person name="Hahn C."/>
            <person name="Resl P."/>
        </authorList>
    </citation>
    <scope>NUCLEOTIDE SEQUENCE [LARGE SCALE GENOMIC DNA]</scope>
    <source>
        <strain evidence="2">EGGRZ-B1_66</strain>
        <tissue evidence="2">Body</tissue>
    </source>
</reference>
<accession>A0ABD2PKC9</accession>
<dbReference type="Proteomes" id="UP001626550">
    <property type="component" value="Unassembled WGS sequence"/>
</dbReference>
<comment type="caution">
    <text evidence="2">The sequence shown here is derived from an EMBL/GenBank/DDBJ whole genome shotgun (WGS) entry which is preliminary data.</text>
</comment>
<proteinExistence type="predicted"/>
<gene>
    <name evidence="2" type="ORF">Ciccas_013535</name>
</gene>
<feature type="compositionally biased region" description="Polar residues" evidence="1">
    <location>
        <begin position="30"/>
        <end position="43"/>
    </location>
</feature>